<feature type="transmembrane region" description="Helical" evidence="5">
    <location>
        <begin position="299"/>
        <end position="317"/>
    </location>
</feature>
<reference evidence="6 7" key="1">
    <citation type="submission" date="2021-07" db="EMBL/GenBank/DDBJ databases">
        <title>Genome data of Colletotrichum spaethianum.</title>
        <authorList>
            <person name="Utami Y.D."/>
            <person name="Hiruma K."/>
        </authorList>
    </citation>
    <scope>NUCLEOTIDE SEQUENCE [LARGE SCALE GENOMIC DNA]</scope>
    <source>
        <strain evidence="6 7">MAFF 242679</strain>
    </source>
</reference>
<keyword evidence="4 5" id="KW-0472">Membrane</keyword>
<evidence type="ECO:0000313" key="7">
    <source>
        <dbReference type="Proteomes" id="UP001055172"/>
    </source>
</evidence>
<dbReference type="InterPro" id="IPR007271">
    <property type="entry name" value="Nuc_sug_transpt"/>
</dbReference>
<feature type="transmembrane region" description="Helical" evidence="5">
    <location>
        <begin position="210"/>
        <end position="231"/>
    </location>
</feature>
<name>A0AA37GCW3_9PEZI</name>
<dbReference type="Proteomes" id="UP001055172">
    <property type="component" value="Unassembled WGS sequence"/>
</dbReference>
<evidence type="ECO:0000256" key="4">
    <source>
        <dbReference type="ARBA" id="ARBA00023136"/>
    </source>
</evidence>
<comment type="subcellular location">
    <subcellularLocation>
        <location evidence="1">Membrane</location>
        <topology evidence="1">Multi-pass membrane protein</topology>
    </subcellularLocation>
</comment>
<evidence type="ECO:0000256" key="1">
    <source>
        <dbReference type="ARBA" id="ARBA00004141"/>
    </source>
</evidence>
<evidence type="ECO:0000313" key="6">
    <source>
        <dbReference type="EMBL" id="GJC78586.1"/>
    </source>
</evidence>
<comment type="caution">
    <text evidence="6">The sequence shown here is derived from an EMBL/GenBank/DDBJ whole genome shotgun (WGS) entry which is preliminary data.</text>
</comment>
<dbReference type="GO" id="GO:0000139">
    <property type="term" value="C:Golgi membrane"/>
    <property type="evidence" value="ECO:0007669"/>
    <property type="project" value="InterPro"/>
</dbReference>
<dbReference type="Pfam" id="PF04142">
    <property type="entry name" value="Nuc_sug_transp"/>
    <property type="match status" value="1"/>
</dbReference>
<organism evidence="6 7">
    <name type="scientific">Colletotrichum liriopes</name>
    <dbReference type="NCBI Taxonomy" id="708192"/>
    <lineage>
        <taxon>Eukaryota</taxon>
        <taxon>Fungi</taxon>
        <taxon>Dikarya</taxon>
        <taxon>Ascomycota</taxon>
        <taxon>Pezizomycotina</taxon>
        <taxon>Sordariomycetes</taxon>
        <taxon>Hypocreomycetidae</taxon>
        <taxon>Glomerellales</taxon>
        <taxon>Glomerellaceae</taxon>
        <taxon>Colletotrichum</taxon>
        <taxon>Colletotrichum spaethianum species complex</taxon>
    </lineage>
</organism>
<dbReference type="AlphaFoldDB" id="A0AA37GCW3"/>
<sequence>MAAKSDTRRRCAQTTAAVVLAVLQHKVQTRPEDDSVRYEPLSAIVLSEGLKLSVSLAGAAWGFLYHNADASPSSSGFLSYVRSGHDNSAVPAFLYTLSATSQSLGAYHLDIISYLMLSQVKLILTPIFSKALLKQTLKSHQWMCLIAMATGMALVQVDSAARSFRVDGPRVSEKGKDMVFGVIAMLVAGCCSAFAGVYMEAVLKASERSFMVRNAQLAGYSCMCAIGGFLWQSDFRTEGFFRGYSPLVWALILLQAMGGFLVSWAVRIASTIAKNYAQSLGFLAASTIPLMLSHYALSSKLYCGIVLVLGGVFGSLWKHEVQVSYAVEDESDQGDKKPRNESIV</sequence>
<keyword evidence="2 5" id="KW-0812">Transmembrane</keyword>
<accession>A0AA37GCW3</accession>
<gene>
    <name evidence="6" type="ORF">ColLi_01424</name>
</gene>
<dbReference type="NCBIfam" id="TIGR00803">
    <property type="entry name" value="nst"/>
    <property type="match status" value="1"/>
</dbReference>
<dbReference type="PANTHER" id="PTHR10231">
    <property type="entry name" value="NUCLEOTIDE-SUGAR TRANSMEMBRANE TRANSPORTER"/>
    <property type="match status" value="1"/>
</dbReference>
<keyword evidence="7" id="KW-1185">Reference proteome</keyword>
<keyword evidence="3 5" id="KW-1133">Transmembrane helix</keyword>
<dbReference type="GO" id="GO:0015165">
    <property type="term" value="F:pyrimidine nucleotide-sugar transmembrane transporter activity"/>
    <property type="evidence" value="ECO:0007669"/>
    <property type="project" value="InterPro"/>
</dbReference>
<evidence type="ECO:0000256" key="3">
    <source>
        <dbReference type="ARBA" id="ARBA00022989"/>
    </source>
</evidence>
<feature type="transmembrane region" description="Helical" evidence="5">
    <location>
        <begin position="141"/>
        <end position="158"/>
    </location>
</feature>
<feature type="transmembrane region" description="Helical" evidence="5">
    <location>
        <begin position="243"/>
        <end position="264"/>
    </location>
</feature>
<evidence type="ECO:0000256" key="5">
    <source>
        <dbReference type="SAM" id="Phobius"/>
    </source>
</evidence>
<protein>
    <submittedName>
        <fullName evidence="6">UDP-galactose transporter</fullName>
    </submittedName>
</protein>
<dbReference type="EMBL" id="BPPX01000002">
    <property type="protein sequence ID" value="GJC78586.1"/>
    <property type="molecule type" value="Genomic_DNA"/>
</dbReference>
<feature type="transmembrane region" description="Helical" evidence="5">
    <location>
        <begin position="178"/>
        <end position="198"/>
    </location>
</feature>
<proteinExistence type="predicted"/>
<evidence type="ECO:0000256" key="2">
    <source>
        <dbReference type="ARBA" id="ARBA00022692"/>
    </source>
</evidence>